<keyword evidence="3" id="KW-1185">Reference proteome</keyword>
<dbReference type="Proteomes" id="UP001630127">
    <property type="component" value="Unassembled WGS sequence"/>
</dbReference>
<dbReference type="EMBL" id="JBJUIK010000012">
    <property type="protein sequence ID" value="KAL3509741.1"/>
    <property type="molecule type" value="Genomic_DNA"/>
</dbReference>
<evidence type="ECO:0000313" key="3">
    <source>
        <dbReference type="Proteomes" id="UP001630127"/>
    </source>
</evidence>
<evidence type="ECO:0000256" key="1">
    <source>
        <dbReference type="SAM" id="MobiDB-lite"/>
    </source>
</evidence>
<comment type="caution">
    <text evidence="2">The sequence shown here is derived from an EMBL/GenBank/DDBJ whole genome shotgun (WGS) entry which is preliminary data.</text>
</comment>
<gene>
    <name evidence="2" type="ORF">ACH5RR_029142</name>
</gene>
<reference evidence="2 3" key="1">
    <citation type="submission" date="2024-11" db="EMBL/GenBank/DDBJ databases">
        <title>A near-complete genome assembly of Cinchona calisaya.</title>
        <authorList>
            <person name="Lian D.C."/>
            <person name="Zhao X.W."/>
            <person name="Wei L."/>
        </authorList>
    </citation>
    <scope>NUCLEOTIDE SEQUENCE [LARGE SCALE GENOMIC DNA]</scope>
    <source>
        <tissue evidence="2">Nenye</tissue>
    </source>
</reference>
<sequence length="111" mass="12243">MVKLNGGERELKIAIDRVRKSNMGVRNGHEVRVREKEAEVLSRQTENANNSKEAGIEPLSQKAMAAPQLEGTLPYANETIEASVKAHREPWIFLVGTTGLGNLQIFKNSSS</sequence>
<dbReference type="AlphaFoldDB" id="A0ABD2YT09"/>
<proteinExistence type="predicted"/>
<feature type="compositionally biased region" description="Polar residues" evidence="1">
    <location>
        <begin position="42"/>
        <end position="52"/>
    </location>
</feature>
<name>A0ABD2YT09_9GENT</name>
<protein>
    <submittedName>
        <fullName evidence="2">Uncharacterized protein</fullName>
    </submittedName>
</protein>
<organism evidence="2 3">
    <name type="scientific">Cinchona calisaya</name>
    <dbReference type="NCBI Taxonomy" id="153742"/>
    <lineage>
        <taxon>Eukaryota</taxon>
        <taxon>Viridiplantae</taxon>
        <taxon>Streptophyta</taxon>
        <taxon>Embryophyta</taxon>
        <taxon>Tracheophyta</taxon>
        <taxon>Spermatophyta</taxon>
        <taxon>Magnoliopsida</taxon>
        <taxon>eudicotyledons</taxon>
        <taxon>Gunneridae</taxon>
        <taxon>Pentapetalae</taxon>
        <taxon>asterids</taxon>
        <taxon>lamiids</taxon>
        <taxon>Gentianales</taxon>
        <taxon>Rubiaceae</taxon>
        <taxon>Cinchonoideae</taxon>
        <taxon>Cinchoneae</taxon>
        <taxon>Cinchona</taxon>
    </lineage>
</organism>
<feature type="region of interest" description="Disordered" evidence="1">
    <location>
        <begin position="36"/>
        <end position="60"/>
    </location>
</feature>
<accession>A0ABD2YT09</accession>
<evidence type="ECO:0000313" key="2">
    <source>
        <dbReference type="EMBL" id="KAL3509741.1"/>
    </source>
</evidence>